<dbReference type="InterPro" id="IPR036881">
    <property type="entry name" value="Glyco_hydro_3_C_sf"/>
</dbReference>
<evidence type="ECO:0000256" key="1">
    <source>
        <dbReference type="ARBA" id="ARBA00000448"/>
    </source>
</evidence>
<organism evidence="8 9">
    <name type="scientific">Siculibacillus lacustris</name>
    <dbReference type="NCBI Taxonomy" id="1549641"/>
    <lineage>
        <taxon>Bacteria</taxon>
        <taxon>Pseudomonadati</taxon>
        <taxon>Pseudomonadota</taxon>
        <taxon>Alphaproteobacteria</taxon>
        <taxon>Hyphomicrobiales</taxon>
        <taxon>Ancalomicrobiaceae</taxon>
        <taxon>Siculibacillus</taxon>
    </lineage>
</organism>
<dbReference type="SUPFAM" id="SSF51445">
    <property type="entry name" value="(Trans)glycosidases"/>
    <property type="match status" value="1"/>
</dbReference>
<dbReference type="Pfam" id="PF00933">
    <property type="entry name" value="Glyco_hydro_3"/>
    <property type="match status" value="1"/>
</dbReference>
<proteinExistence type="inferred from homology"/>
<dbReference type="Gene3D" id="3.40.50.1700">
    <property type="entry name" value="Glycoside hydrolase family 3 C-terminal domain"/>
    <property type="match status" value="1"/>
</dbReference>
<dbReference type="PANTHER" id="PTHR30620:SF16">
    <property type="entry name" value="LYSOSOMAL BETA GLUCOSIDASE"/>
    <property type="match status" value="1"/>
</dbReference>
<dbReference type="EC" id="3.2.1.21" evidence="3"/>
<evidence type="ECO:0000313" key="9">
    <source>
        <dbReference type="Proteomes" id="UP000292781"/>
    </source>
</evidence>
<feature type="domain" description="Fibronectin type III-like" evidence="7">
    <location>
        <begin position="632"/>
        <end position="701"/>
    </location>
</feature>
<accession>A0A4Q9VLT9</accession>
<dbReference type="Pfam" id="PF14310">
    <property type="entry name" value="Fn3-like"/>
    <property type="match status" value="1"/>
</dbReference>
<evidence type="ECO:0000256" key="4">
    <source>
        <dbReference type="ARBA" id="ARBA00022729"/>
    </source>
</evidence>
<dbReference type="InterPro" id="IPR001764">
    <property type="entry name" value="Glyco_hydro_3_N"/>
</dbReference>
<comment type="similarity">
    <text evidence="2">Belongs to the glycosyl hydrolase 3 family.</text>
</comment>
<sequence length="719" mass="75993">MSRIDDLVAAMTLDEKIGQLTMISLGAETIVTGPGATREPSIAELREGRLGSVLNLVGRDRIHALQKIAVEDTRLGIPLLFALDVIHGYRTCFPVPLGETAAFRPDLWEKTARFAAEEATEDALALTFTPMLDLARDPRWGRIVEGPGEDPHVGAVYARAKVRGFQTDDLARPDALAATAKHFVAYGAVTAGRDYASVDISERTLHEVYLPAFRAAVDAGCAAIMPAFVDLAGRPMSGDRALLTDLVRSTWGFEGIHVSDYDAVGELVAHGVAGDMVEAAALALNAGMDLDMMSPAYPQGLKTALERGLTDLATLDATVRRVLALKERLGLFDAPFGRGDPARPSARSRAERRALAREAAAASMVLLDNCDAILPLAATGGPIALIGPFAEAAFDMMGPWYGLGDQEETIDLAQGLRAAFRDREILVAAGVERDGDDVSGIAAAVAVAAQSDVVLLAVGEPAGLSGEAASRVRPGLTGRQAELARAVVATGRPVVVLLTCGRPLIEPWLYDAAAATLVLWYPGGEAGHAVGDLLAGRRSPSGRLPVSWPRDVGQIPLHYGERPTGRPFLDGEHFTTRYIDSPNDPQFPFGAGLGYGSIDIGKPRPATDRLIAGESLTVAIDLAHAGGMACETPIFVFLHDRVASTSRPVLELKHFEVVGLMPGETRTLTVTLPPAAFACLGPDLEPRIEPGLFDVLVGPSADRRTLKGAVVEVGTAPVA</sequence>
<evidence type="ECO:0000256" key="6">
    <source>
        <dbReference type="ARBA" id="ARBA00023295"/>
    </source>
</evidence>
<gene>
    <name evidence="8" type="ORF">EYW49_14105</name>
</gene>
<dbReference type="InterPro" id="IPR026891">
    <property type="entry name" value="Fn3-like"/>
</dbReference>
<dbReference type="GO" id="GO:0009251">
    <property type="term" value="P:glucan catabolic process"/>
    <property type="evidence" value="ECO:0007669"/>
    <property type="project" value="TreeGrafter"/>
</dbReference>
<evidence type="ECO:0000259" key="7">
    <source>
        <dbReference type="SMART" id="SM01217"/>
    </source>
</evidence>
<dbReference type="Gene3D" id="3.20.20.300">
    <property type="entry name" value="Glycoside hydrolase, family 3, N-terminal domain"/>
    <property type="match status" value="1"/>
</dbReference>
<dbReference type="Pfam" id="PF01915">
    <property type="entry name" value="Glyco_hydro_3_C"/>
    <property type="match status" value="1"/>
</dbReference>
<dbReference type="AlphaFoldDB" id="A0A4Q9VLT9"/>
<name>A0A4Q9VLT9_9HYPH</name>
<dbReference type="SUPFAM" id="SSF52279">
    <property type="entry name" value="Beta-D-glucan exohydrolase, C-terminal domain"/>
    <property type="match status" value="1"/>
</dbReference>
<dbReference type="EMBL" id="SJFN01000020">
    <property type="protein sequence ID" value="TBW36467.1"/>
    <property type="molecule type" value="Genomic_DNA"/>
</dbReference>
<comment type="catalytic activity">
    <reaction evidence="1">
        <text>Hydrolysis of terminal, non-reducing beta-D-glucosyl residues with release of beta-D-glucose.</text>
        <dbReference type="EC" id="3.2.1.21"/>
    </reaction>
</comment>
<evidence type="ECO:0000256" key="3">
    <source>
        <dbReference type="ARBA" id="ARBA00012744"/>
    </source>
</evidence>
<keyword evidence="4" id="KW-0732">Signal</keyword>
<dbReference type="Gene3D" id="2.60.40.10">
    <property type="entry name" value="Immunoglobulins"/>
    <property type="match status" value="1"/>
</dbReference>
<dbReference type="SMART" id="SM01217">
    <property type="entry name" value="Fn3_like"/>
    <property type="match status" value="1"/>
</dbReference>
<keyword evidence="6" id="KW-0326">Glycosidase</keyword>
<dbReference type="OrthoDB" id="9781691at2"/>
<dbReference type="PANTHER" id="PTHR30620">
    <property type="entry name" value="PERIPLASMIC BETA-GLUCOSIDASE-RELATED"/>
    <property type="match status" value="1"/>
</dbReference>
<dbReference type="InterPro" id="IPR017853">
    <property type="entry name" value="GH"/>
</dbReference>
<dbReference type="PRINTS" id="PR00133">
    <property type="entry name" value="GLHYDRLASE3"/>
</dbReference>
<evidence type="ECO:0000256" key="5">
    <source>
        <dbReference type="ARBA" id="ARBA00022801"/>
    </source>
</evidence>
<evidence type="ECO:0000256" key="2">
    <source>
        <dbReference type="ARBA" id="ARBA00005336"/>
    </source>
</evidence>
<dbReference type="GO" id="GO:0008422">
    <property type="term" value="F:beta-glucosidase activity"/>
    <property type="evidence" value="ECO:0007669"/>
    <property type="project" value="UniProtKB-EC"/>
</dbReference>
<comment type="caution">
    <text evidence="8">The sequence shown here is derived from an EMBL/GenBank/DDBJ whole genome shotgun (WGS) entry which is preliminary data.</text>
</comment>
<dbReference type="InterPro" id="IPR002772">
    <property type="entry name" value="Glyco_hydro_3_C"/>
</dbReference>
<reference evidence="8 9" key="1">
    <citation type="submission" date="2019-02" db="EMBL/GenBank/DDBJ databases">
        <title>Siculibacillus lacustris gen. nov., sp. nov., a new rosette-forming bacterium isolated from a freshwater crater lake (Lake St. Ana, Romania).</title>
        <authorList>
            <person name="Felfoldi T."/>
            <person name="Marton Z."/>
            <person name="Szabo A."/>
            <person name="Mentes A."/>
            <person name="Boka K."/>
            <person name="Marialigeti K."/>
            <person name="Mathe I."/>
            <person name="Koncz M."/>
            <person name="Schumann P."/>
            <person name="Toth E."/>
        </authorList>
    </citation>
    <scope>NUCLEOTIDE SEQUENCE [LARGE SCALE GENOMIC DNA]</scope>
    <source>
        <strain evidence="8 9">SA-279</strain>
    </source>
</reference>
<dbReference type="InterPro" id="IPR051915">
    <property type="entry name" value="Cellulose_Degrad_GH3"/>
</dbReference>
<protein>
    <recommendedName>
        <fullName evidence="3">beta-glucosidase</fullName>
        <ecNumber evidence="3">3.2.1.21</ecNumber>
    </recommendedName>
</protein>
<dbReference type="RefSeq" id="WP_131310224.1">
    <property type="nucleotide sequence ID" value="NZ_SJFN01000020.1"/>
</dbReference>
<dbReference type="InterPro" id="IPR036962">
    <property type="entry name" value="Glyco_hydro_3_N_sf"/>
</dbReference>
<keyword evidence="5" id="KW-0378">Hydrolase</keyword>
<keyword evidence="9" id="KW-1185">Reference proteome</keyword>
<evidence type="ECO:0000313" key="8">
    <source>
        <dbReference type="EMBL" id="TBW36467.1"/>
    </source>
</evidence>
<dbReference type="InterPro" id="IPR013783">
    <property type="entry name" value="Ig-like_fold"/>
</dbReference>
<dbReference type="Proteomes" id="UP000292781">
    <property type="component" value="Unassembled WGS sequence"/>
</dbReference>